<dbReference type="InterPro" id="IPR011840">
    <property type="entry name" value="PulA_typeI"/>
</dbReference>
<evidence type="ECO:0000256" key="1">
    <source>
        <dbReference type="ARBA" id="ARBA00008061"/>
    </source>
</evidence>
<evidence type="ECO:0000259" key="2">
    <source>
        <dbReference type="SMART" id="SM00642"/>
    </source>
</evidence>
<keyword evidence="4" id="KW-1185">Reference proteome</keyword>
<dbReference type="Pfam" id="PF00128">
    <property type="entry name" value="Alpha-amylase"/>
    <property type="match status" value="1"/>
</dbReference>
<dbReference type="SMART" id="SM00642">
    <property type="entry name" value="Aamy"/>
    <property type="match status" value="1"/>
</dbReference>
<dbReference type="SUPFAM" id="SSF81296">
    <property type="entry name" value="E set domains"/>
    <property type="match status" value="1"/>
</dbReference>
<dbReference type="CDD" id="cd02860">
    <property type="entry name" value="E_set_Pullulanase"/>
    <property type="match status" value="1"/>
</dbReference>
<dbReference type="NCBIfam" id="TIGR02104">
    <property type="entry name" value="pulA_typeI"/>
    <property type="match status" value="1"/>
</dbReference>
<dbReference type="InterPro" id="IPR017853">
    <property type="entry name" value="GH"/>
</dbReference>
<dbReference type="Gene3D" id="2.60.40.10">
    <property type="entry name" value="Immunoglobulins"/>
    <property type="match status" value="1"/>
</dbReference>
<keyword evidence="3" id="KW-0378">Hydrolase</keyword>
<protein>
    <submittedName>
        <fullName evidence="3">Type I pullulanase</fullName>
        <ecNumber evidence="3">3.2.1.41</ecNumber>
    </submittedName>
</protein>
<feature type="domain" description="Glycosyl hydrolase family 13 catalytic" evidence="2">
    <location>
        <begin position="129"/>
        <end position="523"/>
    </location>
</feature>
<keyword evidence="3" id="KW-0326">Glycosidase</keyword>
<dbReference type="EMBL" id="JARYZI010000008">
    <property type="protein sequence ID" value="MDH8678982.1"/>
    <property type="molecule type" value="Genomic_DNA"/>
</dbReference>
<accession>A0ABT6NEX6</accession>
<evidence type="ECO:0000313" key="4">
    <source>
        <dbReference type="Proteomes" id="UP001158045"/>
    </source>
</evidence>
<comment type="similarity">
    <text evidence="1">Belongs to the glycosyl hydrolase 13 family.</text>
</comment>
<dbReference type="InterPro" id="IPR004193">
    <property type="entry name" value="Glyco_hydro_13_N"/>
</dbReference>
<dbReference type="InterPro" id="IPR013783">
    <property type="entry name" value="Ig-like_fold"/>
</dbReference>
<dbReference type="PANTHER" id="PTHR43002">
    <property type="entry name" value="GLYCOGEN DEBRANCHING ENZYME"/>
    <property type="match status" value="1"/>
</dbReference>
<reference evidence="3 4" key="1">
    <citation type="submission" date="2023-04" db="EMBL/GenBank/DDBJ databases">
        <title>Fusibacter bizertensis strain WBS, isolated from littoral bottom sediments of the Arctic seas - biochemical and genomic analysis.</title>
        <authorList>
            <person name="Brioukhanov A.L."/>
        </authorList>
    </citation>
    <scope>NUCLEOTIDE SEQUENCE [LARGE SCALE GENOMIC DNA]</scope>
    <source>
        <strain evidence="3 4">WBS</strain>
    </source>
</reference>
<gene>
    <name evidence="3" type="primary">pulA</name>
    <name evidence="3" type="ORF">QE109_12550</name>
</gene>
<dbReference type="EC" id="3.2.1.41" evidence="3"/>
<dbReference type="Gene3D" id="3.20.20.80">
    <property type="entry name" value="Glycosidases"/>
    <property type="match status" value="1"/>
</dbReference>
<dbReference type="Pfam" id="PF02922">
    <property type="entry name" value="CBM_48"/>
    <property type="match status" value="1"/>
</dbReference>
<sequence>MNLSEFPVTHKTLGMIYTPEETTFRVWAPTQNKIVLAVYDSPKAPFRTLYSMEKASDGVFSAVVEGDLHGMFYTFIVDGLYEVTDPYSVTASANSMRSGIVDLNRTNPERWENHHRPRGNMGCDAILYEVHVKDFSGHPNSGMTNKGKFLAFTENDTKIENLTTGIDHLAELGVTHVHLMPVYDFLTVDEEIEQDGNYNWGYDPELFNAPEGSYATDPNSAISRIKELKAAIMALHEKGLKVVLDVVYNHTYRTEFSNFNTLVPHYYHRMTEDGHFSNGSGCGNEFASDQPMGRKFIIDSLLYWAKEYKVDGFRFDLMALIDKDTIEAAKAALVEIDPEIIIYGEPWMGGLSTLAENKRVYKGVQGGKGYSLFNDDFRDAIKGDNDGTGRGYIHGNKDMKHRMHTGIVGSIPYNANYVGFTTHPCESINYFNSHDNLILADKLRLTSPNISDEEWIKLNKMSFNLLFTAQGLPFIHAGNEFLRNKFGYHNTYNSPLSVNAIDWEYKVTYNDFYQYVRGLIQLRKTYSSLRLKTVEEIRQKLHFIEEGEFLEAFRDAIVYIVKQDPDADFDCLLVAHNPSHEPLMLSVNQLKGEILEFYVLDAPVEDTITTQSVIPHKAAAKHATVKQPNNIKKIEIPNDQLKIELIFDSRGLLESPEYIDAVTHHLVKVAPQSSSIFRLGRKTK</sequence>
<proteinExistence type="inferred from homology"/>
<name>A0ABT6NEX6_9FIRM</name>
<organism evidence="3 4">
    <name type="scientific">Fusibacter bizertensis</name>
    <dbReference type="NCBI Taxonomy" id="1488331"/>
    <lineage>
        <taxon>Bacteria</taxon>
        <taxon>Bacillati</taxon>
        <taxon>Bacillota</taxon>
        <taxon>Clostridia</taxon>
        <taxon>Eubacteriales</taxon>
        <taxon>Eubacteriales Family XII. Incertae Sedis</taxon>
        <taxon>Fusibacter</taxon>
    </lineage>
</organism>
<dbReference type="CDD" id="cd11341">
    <property type="entry name" value="AmyAc_Pullulanase_LD-like"/>
    <property type="match status" value="1"/>
</dbReference>
<dbReference type="GO" id="GO:0051060">
    <property type="term" value="F:pullulanase activity"/>
    <property type="evidence" value="ECO:0007669"/>
    <property type="project" value="UniProtKB-EC"/>
</dbReference>
<comment type="caution">
    <text evidence="3">The sequence shown here is derived from an EMBL/GenBank/DDBJ whole genome shotgun (WGS) entry which is preliminary data.</text>
</comment>
<dbReference type="SUPFAM" id="SSF51445">
    <property type="entry name" value="(Trans)glycosidases"/>
    <property type="match status" value="1"/>
</dbReference>
<dbReference type="InterPro" id="IPR006047">
    <property type="entry name" value="GH13_cat_dom"/>
</dbReference>
<dbReference type="Proteomes" id="UP001158045">
    <property type="component" value="Unassembled WGS sequence"/>
</dbReference>
<dbReference type="InterPro" id="IPR014756">
    <property type="entry name" value="Ig_E-set"/>
</dbReference>
<evidence type="ECO:0000313" key="3">
    <source>
        <dbReference type="EMBL" id="MDH8678982.1"/>
    </source>
</evidence>
<dbReference type="RefSeq" id="WP_281094877.1">
    <property type="nucleotide sequence ID" value="NZ_JARYZI010000008.1"/>
</dbReference>